<dbReference type="FunFam" id="1.20.1560.10:FF:000006">
    <property type="entry name" value="ATP-binding cassette, sub-family C (CFTR/MRP), member 9"/>
    <property type="match status" value="1"/>
</dbReference>
<evidence type="ECO:0000256" key="3">
    <source>
        <dbReference type="ARBA" id="ARBA00022741"/>
    </source>
</evidence>
<dbReference type="InterPro" id="IPR036640">
    <property type="entry name" value="ABC1_TM_sf"/>
</dbReference>
<dbReference type="Gene3D" id="3.40.50.300">
    <property type="entry name" value="P-loop containing nucleotide triphosphate hydrolases"/>
    <property type="match status" value="1"/>
</dbReference>
<keyword evidence="5 7" id="KW-1133">Transmembrane helix</keyword>
<dbReference type="Gene3D" id="1.20.1560.10">
    <property type="entry name" value="ABC transporter type 1, transmembrane domain"/>
    <property type="match status" value="1"/>
</dbReference>
<feature type="domain" description="ABC transmembrane type-1" evidence="8">
    <location>
        <begin position="93"/>
        <end position="382"/>
    </location>
</feature>
<name>A0A8D9AXG2_9HEMI</name>
<keyword evidence="6 7" id="KW-0472">Membrane</keyword>
<keyword evidence="1" id="KW-0813">Transport</keyword>
<dbReference type="Pfam" id="PF00005">
    <property type="entry name" value="ABC_tran"/>
    <property type="match status" value="1"/>
</dbReference>
<dbReference type="InterPro" id="IPR017871">
    <property type="entry name" value="ABC_transporter-like_CS"/>
</dbReference>
<dbReference type="Pfam" id="PF00664">
    <property type="entry name" value="ABC_membrane"/>
    <property type="match status" value="1"/>
</dbReference>
<protein>
    <submittedName>
        <fullName evidence="9">ATP-binding cassette sub-family C member 8</fullName>
    </submittedName>
</protein>
<feature type="transmembrane region" description="Helical" evidence="7">
    <location>
        <begin position="231"/>
        <end position="258"/>
    </location>
</feature>
<evidence type="ECO:0000259" key="8">
    <source>
        <dbReference type="PROSITE" id="PS50929"/>
    </source>
</evidence>
<reference evidence="9" key="1">
    <citation type="submission" date="2021-05" db="EMBL/GenBank/DDBJ databases">
        <authorList>
            <person name="Alioto T."/>
            <person name="Alioto T."/>
            <person name="Gomez Garrido J."/>
        </authorList>
    </citation>
    <scope>NUCLEOTIDE SEQUENCE</scope>
</reference>
<dbReference type="SUPFAM" id="SSF90123">
    <property type="entry name" value="ABC transporter transmembrane region"/>
    <property type="match status" value="1"/>
</dbReference>
<dbReference type="AlphaFoldDB" id="A0A8D9AXG2"/>
<dbReference type="PANTHER" id="PTHR24223:SF461">
    <property type="entry name" value="ATP-BINDING CASSETTE SUB-FAMILY C MEMBER SUR"/>
    <property type="match status" value="1"/>
</dbReference>
<dbReference type="GO" id="GO:0016887">
    <property type="term" value="F:ATP hydrolysis activity"/>
    <property type="evidence" value="ECO:0007669"/>
    <property type="project" value="InterPro"/>
</dbReference>
<keyword evidence="3" id="KW-0547">Nucleotide-binding</keyword>
<dbReference type="GO" id="GO:0016020">
    <property type="term" value="C:membrane"/>
    <property type="evidence" value="ECO:0007669"/>
    <property type="project" value="InterPro"/>
</dbReference>
<evidence type="ECO:0000256" key="6">
    <source>
        <dbReference type="ARBA" id="ARBA00023136"/>
    </source>
</evidence>
<proteinExistence type="predicted"/>
<evidence type="ECO:0000256" key="1">
    <source>
        <dbReference type="ARBA" id="ARBA00022448"/>
    </source>
</evidence>
<dbReference type="PROSITE" id="PS50929">
    <property type="entry name" value="ABC_TM1F"/>
    <property type="match status" value="1"/>
</dbReference>
<evidence type="ECO:0000256" key="2">
    <source>
        <dbReference type="ARBA" id="ARBA00022692"/>
    </source>
</evidence>
<evidence type="ECO:0000256" key="5">
    <source>
        <dbReference type="ARBA" id="ARBA00022989"/>
    </source>
</evidence>
<sequence>MKPNHNPINFEFETYVHDSSTWYSRVTFFWLVPLLRLGYNTPLELENLGQLPAREKSSVQYEKFRALYNAKKSENKPVSLWRCYLEGYWGSFVLGGILKLCGDCVGVVAPVGISVVVQYVQDPPVKYSRIDAVTVSEFLSNGYVMAVIVFISSIAQGSFSQASTHILNVEGIRLKTALQVMVYTKMLRLSSDEKSSVINLVSDDTNNIMSCFSIGNYVWAIPLKITILMCLLYSSLGVSAVIGAGITIAVITPLLFYIGKQMSANSKHISEWCDERLRQTNEVLQGIKLIKICAWEDKFIEKIETTRDIEQKYLNKDSIYWGIMTLLTHISSIIVTLVTLCIFAVLQDTQLTASNIFSALALFNQLTVPLFIFPITIPIIISAKISTKRIEDFLNSPEVESVKYTDVENIEDENENKDAELKKQNSVFGLRNISEYEDDEDDGYNAKTQSAMMRDLYLSINEAKFSWVPTDTTNVLHVDSLTIKKGCLTMIIGRIGSGKTSLISGIIGEMPCVSGQVLWNRTSSIALVPQKPWLMNTTIRENIVFGRLYHRRRFDKTIKTCCLQPDLDILPEKDLTVIGDQGINLSGGQKQRIAIARALYSKANVLILVCNFNCLNDFIIIFSFC</sequence>
<accession>A0A8D9AXG2</accession>
<keyword evidence="2 7" id="KW-0812">Transmembrane</keyword>
<dbReference type="PANTHER" id="PTHR24223">
    <property type="entry name" value="ATP-BINDING CASSETTE SUB-FAMILY C"/>
    <property type="match status" value="1"/>
</dbReference>
<evidence type="ECO:0000256" key="7">
    <source>
        <dbReference type="SAM" id="Phobius"/>
    </source>
</evidence>
<feature type="transmembrane region" description="Helical" evidence="7">
    <location>
        <begin position="319"/>
        <end position="345"/>
    </location>
</feature>
<feature type="transmembrane region" description="Helical" evidence="7">
    <location>
        <begin position="357"/>
        <end position="381"/>
    </location>
</feature>
<dbReference type="InterPro" id="IPR011527">
    <property type="entry name" value="ABC1_TM_dom"/>
</dbReference>
<dbReference type="InterPro" id="IPR050173">
    <property type="entry name" value="ABC_transporter_C-like"/>
</dbReference>
<dbReference type="PROSITE" id="PS00211">
    <property type="entry name" value="ABC_TRANSPORTER_1"/>
    <property type="match status" value="1"/>
</dbReference>
<dbReference type="SUPFAM" id="SSF52540">
    <property type="entry name" value="P-loop containing nucleoside triphosphate hydrolases"/>
    <property type="match status" value="1"/>
</dbReference>
<dbReference type="EMBL" id="HBUF01589896">
    <property type="protein sequence ID" value="CAG6772974.1"/>
    <property type="molecule type" value="Transcribed_RNA"/>
</dbReference>
<dbReference type="GO" id="GO:0140359">
    <property type="term" value="F:ABC-type transporter activity"/>
    <property type="evidence" value="ECO:0007669"/>
    <property type="project" value="InterPro"/>
</dbReference>
<dbReference type="InterPro" id="IPR027417">
    <property type="entry name" value="P-loop_NTPase"/>
</dbReference>
<evidence type="ECO:0000313" key="9">
    <source>
        <dbReference type="EMBL" id="CAG6772974.1"/>
    </source>
</evidence>
<dbReference type="InterPro" id="IPR003439">
    <property type="entry name" value="ABC_transporter-like_ATP-bd"/>
</dbReference>
<evidence type="ECO:0000256" key="4">
    <source>
        <dbReference type="ARBA" id="ARBA00022840"/>
    </source>
</evidence>
<organism evidence="9">
    <name type="scientific">Cacopsylla melanoneura</name>
    <dbReference type="NCBI Taxonomy" id="428564"/>
    <lineage>
        <taxon>Eukaryota</taxon>
        <taxon>Metazoa</taxon>
        <taxon>Ecdysozoa</taxon>
        <taxon>Arthropoda</taxon>
        <taxon>Hexapoda</taxon>
        <taxon>Insecta</taxon>
        <taxon>Pterygota</taxon>
        <taxon>Neoptera</taxon>
        <taxon>Paraneoptera</taxon>
        <taxon>Hemiptera</taxon>
        <taxon>Sternorrhyncha</taxon>
        <taxon>Psylloidea</taxon>
        <taxon>Psyllidae</taxon>
        <taxon>Psyllinae</taxon>
        <taxon>Cacopsylla</taxon>
    </lineage>
</organism>
<dbReference type="GO" id="GO:0005524">
    <property type="term" value="F:ATP binding"/>
    <property type="evidence" value="ECO:0007669"/>
    <property type="project" value="UniProtKB-KW"/>
</dbReference>
<keyword evidence="4 9" id="KW-0067">ATP-binding</keyword>